<dbReference type="InterPro" id="IPR017938">
    <property type="entry name" value="Riboflavin_synthase-like_b-brl"/>
</dbReference>
<keyword evidence="4" id="KW-0479">Metal-binding</keyword>
<organism evidence="11 12">
    <name type="scientific">Methanimicrococcus hacksteinii</name>
    <dbReference type="NCBI Taxonomy" id="3028293"/>
    <lineage>
        <taxon>Archaea</taxon>
        <taxon>Methanobacteriati</taxon>
        <taxon>Methanobacteriota</taxon>
        <taxon>Stenosarchaea group</taxon>
        <taxon>Methanomicrobia</taxon>
        <taxon>Methanosarcinales</taxon>
        <taxon>Methanosarcinaceae</taxon>
        <taxon>Methanimicrococcus</taxon>
    </lineage>
</organism>
<dbReference type="Pfam" id="PF08022">
    <property type="entry name" value="FAD_binding_8"/>
    <property type="match status" value="1"/>
</dbReference>
<evidence type="ECO:0000259" key="10">
    <source>
        <dbReference type="PROSITE" id="PS51384"/>
    </source>
</evidence>
<evidence type="ECO:0000256" key="5">
    <source>
        <dbReference type="ARBA" id="ARBA00022827"/>
    </source>
</evidence>
<dbReference type="Gene3D" id="3.40.50.80">
    <property type="entry name" value="Nucleotide-binding domain of ferredoxin-NADP reductase (FNR) module"/>
    <property type="match status" value="1"/>
</dbReference>
<dbReference type="InterPro" id="IPR013112">
    <property type="entry name" value="FAD-bd_8"/>
</dbReference>
<evidence type="ECO:0000256" key="2">
    <source>
        <dbReference type="ARBA" id="ARBA00022630"/>
    </source>
</evidence>
<dbReference type="Gene3D" id="2.40.30.10">
    <property type="entry name" value="Translation factors"/>
    <property type="match status" value="1"/>
</dbReference>
<keyword evidence="5" id="KW-0274">FAD</keyword>
<evidence type="ECO:0000256" key="8">
    <source>
        <dbReference type="ARBA" id="ARBA00023014"/>
    </source>
</evidence>
<name>A0ABU3VNP0_9EURY</name>
<keyword evidence="3" id="KW-0001">2Fe-2S</keyword>
<keyword evidence="9" id="KW-0472">Membrane</keyword>
<dbReference type="PANTHER" id="PTHR47354:SF8">
    <property type="entry name" value="1,2-PHENYLACETYL-COA EPOXIDASE, SUBUNIT E"/>
    <property type="match status" value="1"/>
</dbReference>
<keyword evidence="12" id="KW-1185">Reference proteome</keyword>
<feature type="transmembrane region" description="Helical" evidence="9">
    <location>
        <begin position="36"/>
        <end position="56"/>
    </location>
</feature>
<dbReference type="Proteomes" id="UP001272052">
    <property type="component" value="Unassembled WGS sequence"/>
</dbReference>
<evidence type="ECO:0000256" key="3">
    <source>
        <dbReference type="ARBA" id="ARBA00022714"/>
    </source>
</evidence>
<proteinExistence type="predicted"/>
<evidence type="ECO:0000256" key="4">
    <source>
        <dbReference type="ARBA" id="ARBA00022723"/>
    </source>
</evidence>
<dbReference type="CDD" id="cd00322">
    <property type="entry name" value="FNR_like"/>
    <property type="match status" value="1"/>
</dbReference>
<keyword evidence="7" id="KW-0408">Iron</keyword>
<feature type="transmembrane region" description="Helical" evidence="9">
    <location>
        <begin position="314"/>
        <end position="334"/>
    </location>
</feature>
<sequence length="441" mass="50105">MKWKSVLFCGGVWILLTALLLALLYRGGMFRNGLAAALPIGLAVIAFTAFMFDILLGTRPRRIEKETGILRLYNIHAVFAAVGILAAAYHVYLRYDWGDSMTSIPFLTGMPAFLLFLAAVLTGIFVLSTTFVKYSAFLTNLKETKFNRESGLLIHRLVMIAFVLVYLHAVYFGFVRNNTPFMIVFTIYFAGTLLIYYVYKLKILTLPKYRLTSIRNLTRDVYEIEMEPADGNVLSYRAGEFAFFRPVKSALPFEAHPFTMTSSPLNKKSVSMMIKESGDFTNQISKLKVGDSVTLEGPYGNLFSEAAEAKETPVVMLAGGIGITPMISIFHYLLEMKSKREIVLFWSASTQADIFDEAYYNELNDRLSNFNLKISLSKEDKDGYLYGRISHKQFEETNMTHYYETADFFVCGPPKMLSSMIDMLKEQKVNKNRIHVEEFGF</sequence>
<feature type="transmembrane region" description="Helical" evidence="9">
    <location>
        <begin position="112"/>
        <end position="132"/>
    </location>
</feature>
<evidence type="ECO:0000313" key="11">
    <source>
        <dbReference type="EMBL" id="MDV0445020.1"/>
    </source>
</evidence>
<dbReference type="InterPro" id="IPR017927">
    <property type="entry name" value="FAD-bd_FR_type"/>
</dbReference>
<comment type="caution">
    <text evidence="11">The sequence shown here is derived from an EMBL/GenBank/DDBJ whole genome shotgun (WGS) entry which is preliminary data.</text>
</comment>
<dbReference type="InterPro" id="IPR001433">
    <property type="entry name" value="OxRdtase_FAD/NAD-bd"/>
</dbReference>
<feature type="domain" description="FAD-binding FR-type" evidence="10">
    <location>
        <begin position="204"/>
        <end position="305"/>
    </location>
</feature>
<keyword evidence="6" id="KW-0560">Oxidoreductase</keyword>
<dbReference type="InterPro" id="IPR039261">
    <property type="entry name" value="FNR_nucleotide-bd"/>
</dbReference>
<accession>A0ABU3VNP0</accession>
<keyword evidence="9" id="KW-0812">Transmembrane</keyword>
<dbReference type="PRINTS" id="PR00406">
    <property type="entry name" value="CYTB5RDTASE"/>
</dbReference>
<dbReference type="Pfam" id="PF00175">
    <property type="entry name" value="NAD_binding_1"/>
    <property type="match status" value="1"/>
</dbReference>
<protein>
    <submittedName>
        <fullName evidence="11">Na(+)-translocating NADH-quinone reductase subunit F</fullName>
    </submittedName>
</protein>
<keyword evidence="9" id="KW-1133">Transmembrane helix</keyword>
<keyword evidence="8" id="KW-0411">Iron-sulfur</keyword>
<gene>
    <name evidence="11" type="primary">nqrF</name>
    <name evidence="11" type="ORF">MmiAt1_05740</name>
</gene>
<evidence type="ECO:0000256" key="9">
    <source>
        <dbReference type="SAM" id="Phobius"/>
    </source>
</evidence>
<reference evidence="11 12" key="1">
    <citation type="submission" date="2023-06" db="EMBL/GenBank/DDBJ databases">
        <title>Genome sequence of Methanimicrococcus sp. At1.</title>
        <authorList>
            <person name="Protasov E."/>
            <person name="Platt K."/>
            <person name="Poehlein A."/>
            <person name="Daniel R."/>
            <person name="Brune A."/>
        </authorList>
    </citation>
    <scope>NUCLEOTIDE SEQUENCE [LARGE SCALE GENOMIC DNA]</scope>
    <source>
        <strain evidence="11 12">At1</strain>
    </source>
</reference>
<keyword evidence="2" id="KW-0285">Flavoprotein</keyword>
<evidence type="ECO:0000256" key="1">
    <source>
        <dbReference type="ARBA" id="ARBA00001974"/>
    </source>
</evidence>
<evidence type="ECO:0000256" key="7">
    <source>
        <dbReference type="ARBA" id="ARBA00023004"/>
    </source>
</evidence>
<evidence type="ECO:0000256" key="6">
    <source>
        <dbReference type="ARBA" id="ARBA00023002"/>
    </source>
</evidence>
<dbReference type="RefSeq" id="WP_318785426.1">
    <property type="nucleotide sequence ID" value="NZ_JAWDKC010000011.1"/>
</dbReference>
<comment type="cofactor">
    <cofactor evidence="1">
        <name>FAD</name>
        <dbReference type="ChEBI" id="CHEBI:57692"/>
    </cofactor>
</comment>
<dbReference type="PANTHER" id="PTHR47354">
    <property type="entry name" value="NADH OXIDOREDUCTASE HCR"/>
    <property type="match status" value="1"/>
</dbReference>
<feature type="transmembrane region" description="Helical" evidence="9">
    <location>
        <begin position="153"/>
        <end position="174"/>
    </location>
</feature>
<feature type="transmembrane region" description="Helical" evidence="9">
    <location>
        <begin position="68"/>
        <end position="92"/>
    </location>
</feature>
<evidence type="ECO:0000313" key="12">
    <source>
        <dbReference type="Proteomes" id="UP001272052"/>
    </source>
</evidence>
<dbReference type="PROSITE" id="PS51384">
    <property type="entry name" value="FAD_FR"/>
    <property type="match status" value="1"/>
</dbReference>
<dbReference type="EMBL" id="JAWDKC010000011">
    <property type="protein sequence ID" value="MDV0445020.1"/>
    <property type="molecule type" value="Genomic_DNA"/>
</dbReference>
<dbReference type="InterPro" id="IPR050415">
    <property type="entry name" value="MRET"/>
</dbReference>
<dbReference type="SUPFAM" id="SSF63380">
    <property type="entry name" value="Riboflavin synthase domain-like"/>
    <property type="match status" value="1"/>
</dbReference>
<feature type="transmembrane region" description="Helical" evidence="9">
    <location>
        <begin position="180"/>
        <end position="199"/>
    </location>
</feature>
<dbReference type="SUPFAM" id="SSF52343">
    <property type="entry name" value="Ferredoxin reductase-like, C-terminal NADP-linked domain"/>
    <property type="match status" value="1"/>
</dbReference>